<dbReference type="Proteomes" id="UP000597989">
    <property type="component" value="Unassembled WGS sequence"/>
</dbReference>
<evidence type="ECO:0000313" key="1">
    <source>
        <dbReference type="EMBL" id="GAA0518096.1"/>
    </source>
</evidence>
<organism evidence="2 3">
    <name type="scientific">Saccharopolyspora thermophila</name>
    <dbReference type="NCBI Taxonomy" id="89367"/>
    <lineage>
        <taxon>Bacteria</taxon>
        <taxon>Bacillati</taxon>
        <taxon>Actinomycetota</taxon>
        <taxon>Actinomycetes</taxon>
        <taxon>Pseudonocardiales</taxon>
        <taxon>Pseudonocardiaceae</taxon>
        <taxon>Saccharopolyspora</taxon>
    </lineage>
</organism>
<protein>
    <submittedName>
        <fullName evidence="2">Uncharacterized protein</fullName>
    </submittedName>
</protein>
<comment type="caution">
    <text evidence="2">The sequence shown here is derived from an EMBL/GenBank/DDBJ whole genome shotgun (WGS) entry which is preliminary data.</text>
</comment>
<proteinExistence type="predicted"/>
<dbReference type="EMBL" id="BMMT01000006">
    <property type="protein sequence ID" value="GGI84819.1"/>
    <property type="molecule type" value="Genomic_DNA"/>
</dbReference>
<dbReference type="EMBL" id="BAAAHC010000008">
    <property type="protein sequence ID" value="GAA0518096.1"/>
    <property type="molecule type" value="Genomic_DNA"/>
</dbReference>
<evidence type="ECO:0000313" key="3">
    <source>
        <dbReference type="Proteomes" id="UP000597989"/>
    </source>
</evidence>
<dbReference type="AlphaFoldDB" id="A0A917JTC4"/>
<reference evidence="2" key="3">
    <citation type="submission" date="2020-09" db="EMBL/GenBank/DDBJ databases">
        <authorList>
            <person name="Sun Q."/>
            <person name="Zhou Y."/>
        </authorList>
    </citation>
    <scope>NUCLEOTIDE SEQUENCE</scope>
    <source>
        <strain evidence="2">CGMCC 4.7206</strain>
    </source>
</reference>
<reference evidence="2 3" key="1">
    <citation type="journal article" date="2014" name="Int. J. Syst. Evol. Microbiol.">
        <title>Complete genome sequence of Corynebacterium casei LMG S-19264T (=DSM 44701T), isolated from a smear-ripened cheese.</title>
        <authorList>
            <consortium name="US DOE Joint Genome Institute (JGI-PGF)"/>
            <person name="Walter F."/>
            <person name="Albersmeier A."/>
            <person name="Kalinowski J."/>
            <person name="Ruckert C."/>
        </authorList>
    </citation>
    <scope>NUCLEOTIDE SEQUENCE [LARGE SCALE GENOMIC DNA]</scope>
    <source>
        <strain evidence="2 3">CGMCC 4.7206</strain>
    </source>
</reference>
<keyword evidence="4" id="KW-1185">Reference proteome</keyword>
<accession>A0A917JTC4</accession>
<sequence>MVADHNGPEPGMPTGRLLGGECLPLLEPNAAHRFGAAHRELPRAAGVPGAAPRRPLSDVETLLRNVTGVDLVSA</sequence>
<name>A0A917JTC4_9PSEU</name>
<gene>
    <name evidence="1" type="ORF">GCM10009545_20210</name>
    <name evidence="2" type="ORF">GCM10011581_22450</name>
</gene>
<evidence type="ECO:0000313" key="4">
    <source>
        <dbReference type="Proteomes" id="UP001500220"/>
    </source>
</evidence>
<reference evidence="1" key="4">
    <citation type="submission" date="2023-12" db="EMBL/GenBank/DDBJ databases">
        <authorList>
            <person name="Sun Q."/>
            <person name="Inoue M."/>
        </authorList>
    </citation>
    <scope>NUCLEOTIDE SEQUENCE</scope>
    <source>
        <strain evidence="1">JCM 10664</strain>
    </source>
</reference>
<dbReference type="Proteomes" id="UP001500220">
    <property type="component" value="Unassembled WGS sequence"/>
</dbReference>
<reference evidence="1 4" key="2">
    <citation type="journal article" date="2019" name="Int. J. Syst. Evol. Microbiol.">
        <title>The Global Catalogue of Microorganisms (GCM) 10K type strain sequencing project: providing services to taxonomists for standard genome sequencing and annotation.</title>
        <authorList>
            <consortium name="The Broad Institute Genomics Platform"/>
            <consortium name="The Broad Institute Genome Sequencing Center for Infectious Disease"/>
            <person name="Wu L."/>
            <person name="Ma J."/>
        </authorList>
    </citation>
    <scope>NUCLEOTIDE SEQUENCE [LARGE SCALE GENOMIC DNA]</scope>
    <source>
        <strain evidence="1 4">JCM 10664</strain>
    </source>
</reference>
<evidence type="ECO:0000313" key="2">
    <source>
        <dbReference type="EMBL" id="GGI84819.1"/>
    </source>
</evidence>